<evidence type="ECO:0000256" key="1">
    <source>
        <dbReference type="SAM" id="MobiDB-lite"/>
    </source>
</evidence>
<evidence type="ECO:0000313" key="3">
    <source>
        <dbReference type="EMBL" id="KAF7811959.1"/>
    </source>
</evidence>
<evidence type="ECO:0000259" key="2">
    <source>
        <dbReference type="Pfam" id="PF13952"/>
    </source>
</evidence>
<evidence type="ECO:0000313" key="4">
    <source>
        <dbReference type="Proteomes" id="UP000634136"/>
    </source>
</evidence>
<reference evidence="3" key="1">
    <citation type="submission" date="2020-09" db="EMBL/GenBank/DDBJ databases">
        <title>Genome-Enabled Discovery of Anthraquinone Biosynthesis in Senna tora.</title>
        <authorList>
            <person name="Kang S.-H."/>
            <person name="Pandey R.P."/>
            <person name="Lee C.-M."/>
            <person name="Sim J.-S."/>
            <person name="Jeong J.-T."/>
            <person name="Choi B.-S."/>
            <person name="Jung M."/>
            <person name="Ginzburg D."/>
            <person name="Zhao K."/>
            <person name="Won S.Y."/>
            <person name="Oh T.-J."/>
            <person name="Yu Y."/>
            <person name="Kim N.-H."/>
            <person name="Lee O.R."/>
            <person name="Lee T.-H."/>
            <person name="Bashyal P."/>
            <person name="Kim T.-S."/>
            <person name="Lee W.-H."/>
            <person name="Kawkins C."/>
            <person name="Kim C.-K."/>
            <person name="Kim J.S."/>
            <person name="Ahn B.O."/>
            <person name="Rhee S.Y."/>
            <person name="Sohng J.K."/>
        </authorList>
    </citation>
    <scope>NUCLEOTIDE SEQUENCE</scope>
    <source>
        <tissue evidence="3">Leaf</tissue>
    </source>
</reference>
<sequence>MLTKVCLSIQVFELYAERKATDEFISLAIGPDKIANLYPIFIVNRFRFHTRTRALGKKTQNSGVLVRGDDSDDSKEFYCVLEHVYELSYIGNRKVYIFKCAWWDVARLGRGYKIDKYRFVSVNTHCSLNTNEPFVLAYPKQNKCSMSLMSRVKGRGVKSGTRRGNERDEVTSRFQMPPIQHNNEGQTSVDLDIDDGPCLTDLAVDDNRAVGDMARLITNYLGRVLRTTVSFRDGTWYQIAVKHGPAMFTKMKDKFKPKSGMNEHTFEEYCVMALRKAFRTWKNTLHVDHYKKHDNDEDRLKHQPDNVSPEDWRWLVHHFGTPEFKRDPETGELASPDYVWEKQHVRNSHEPHMNRDEILKSVLGERSGHVRGRGYGANPIGKKMRISEAEVEARVASMVQSSCAKLSDELLSKMQDEIDRRLNAQLGSLMGRLQQGQFQATGSNSVDNSPTGAQNQ</sequence>
<dbReference type="AlphaFoldDB" id="A0A834SXJ9"/>
<accession>A0A834SXJ9</accession>
<dbReference type="Proteomes" id="UP000634136">
    <property type="component" value="Unassembled WGS sequence"/>
</dbReference>
<dbReference type="Pfam" id="PF13952">
    <property type="entry name" value="DUF4216"/>
    <property type="match status" value="1"/>
</dbReference>
<dbReference type="OrthoDB" id="1408464at2759"/>
<dbReference type="InterPro" id="IPR025312">
    <property type="entry name" value="DUF4216"/>
</dbReference>
<dbReference type="EMBL" id="JAAIUW010000010">
    <property type="protein sequence ID" value="KAF7811959.1"/>
    <property type="molecule type" value="Genomic_DNA"/>
</dbReference>
<organism evidence="3 4">
    <name type="scientific">Senna tora</name>
    <dbReference type="NCBI Taxonomy" id="362788"/>
    <lineage>
        <taxon>Eukaryota</taxon>
        <taxon>Viridiplantae</taxon>
        <taxon>Streptophyta</taxon>
        <taxon>Embryophyta</taxon>
        <taxon>Tracheophyta</taxon>
        <taxon>Spermatophyta</taxon>
        <taxon>Magnoliopsida</taxon>
        <taxon>eudicotyledons</taxon>
        <taxon>Gunneridae</taxon>
        <taxon>Pentapetalae</taxon>
        <taxon>rosids</taxon>
        <taxon>fabids</taxon>
        <taxon>Fabales</taxon>
        <taxon>Fabaceae</taxon>
        <taxon>Caesalpinioideae</taxon>
        <taxon>Cassia clade</taxon>
        <taxon>Senna</taxon>
    </lineage>
</organism>
<feature type="region of interest" description="Disordered" evidence="1">
    <location>
        <begin position="437"/>
        <end position="456"/>
    </location>
</feature>
<protein>
    <recommendedName>
        <fullName evidence="2">DUF4216 domain-containing protein</fullName>
    </recommendedName>
</protein>
<keyword evidence="4" id="KW-1185">Reference proteome</keyword>
<name>A0A834SXJ9_9FABA</name>
<feature type="domain" description="DUF4216" evidence="2">
    <location>
        <begin position="86"/>
        <end position="138"/>
    </location>
</feature>
<proteinExistence type="predicted"/>
<comment type="caution">
    <text evidence="3">The sequence shown here is derived from an EMBL/GenBank/DDBJ whole genome shotgun (WGS) entry which is preliminary data.</text>
</comment>
<dbReference type="PANTHER" id="PTHR33499">
    <property type="entry name" value="OS12G0282400 PROTEIN-RELATED"/>
    <property type="match status" value="1"/>
</dbReference>
<gene>
    <name evidence="3" type="ORF">G2W53_032935</name>
</gene>
<dbReference type="PANTHER" id="PTHR33499:SF27">
    <property type="entry name" value="TRANSPOSASE TNP1_EN_SPM-LIKE DOMAIN-CONTAINING PROTEIN"/>
    <property type="match status" value="1"/>
</dbReference>